<dbReference type="SMART" id="SM00575">
    <property type="entry name" value="ZnF_PMZ"/>
    <property type="match status" value="1"/>
</dbReference>
<evidence type="ECO:0000313" key="7">
    <source>
        <dbReference type="Proteomes" id="UP001280121"/>
    </source>
</evidence>
<comment type="caution">
    <text evidence="6">The sequence shown here is derived from an EMBL/GenBank/DDBJ whole genome shotgun (WGS) entry which is preliminary data.</text>
</comment>
<feature type="domain" description="SWIM-type" evidence="5">
    <location>
        <begin position="52"/>
        <end position="84"/>
    </location>
</feature>
<keyword evidence="7" id="KW-1185">Reference proteome</keyword>
<dbReference type="Pfam" id="PF04434">
    <property type="entry name" value="SWIM"/>
    <property type="match status" value="1"/>
</dbReference>
<evidence type="ECO:0000313" key="6">
    <source>
        <dbReference type="EMBL" id="KAK2653010.1"/>
    </source>
</evidence>
<accession>A0AAD9X526</accession>
<dbReference type="InterPro" id="IPR007527">
    <property type="entry name" value="Znf_SWIM"/>
</dbReference>
<dbReference type="EMBL" id="JANJYI010000004">
    <property type="protein sequence ID" value="KAK2653010.1"/>
    <property type="molecule type" value="Genomic_DNA"/>
</dbReference>
<keyword evidence="3" id="KW-0862">Zinc</keyword>
<gene>
    <name evidence="6" type="ORF">Ddye_012866</name>
</gene>
<dbReference type="PROSITE" id="PS50966">
    <property type="entry name" value="ZF_SWIM"/>
    <property type="match status" value="1"/>
</dbReference>
<evidence type="ECO:0000256" key="1">
    <source>
        <dbReference type="ARBA" id="ARBA00022723"/>
    </source>
</evidence>
<evidence type="ECO:0000259" key="5">
    <source>
        <dbReference type="PROSITE" id="PS50966"/>
    </source>
</evidence>
<evidence type="ECO:0000256" key="4">
    <source>
        <dbReference type="PROSITE-ProRule" id="PRU00325"/>
    </source>
</evidence>
<dbReference type="AlphaFoldDB" id="A0AAD9X526"/>
<keyword evidence="2 4" id="KW-0863">Zinc-finger</keyword>
<organism evidence="6 7">
    <name type="scientific">Dipteronia dyeriana</name>
    <dbReference type="NCBI Taxonomy" id="168575"/>
    <lineage>
        <taxon>Eukaryota</taxon>
        <taxon>Viridiplantae</taxon>
        <taxon>Streptophyta</taxon>
        <taxon>Embryophyta</taxon>
        <taxon>Tracheophyta</taxon>
        <taxon>Spermatophyta</taxon>
        <taxon>Magnoliopsida</taxon>
        <taxon>eudicotyledons</taxon>
        <taxon>Gunneridae</taxon>
        <taxon>Pentapetalae</taxon>
        <taxon>rosids</taxon>
        <taxon>malvids</taxon>
        <taxon>Sapindales</taxon>
        <taxon>Sapindaceae</taxon>
        <taxon>Hippocastanoideae</taxon>
        <taxon>Acereae</taxon>
        <taxon>Dipteronia</taxon>
    </lineage>
</organism>
<sequence>MIDMKAANKRSSILTDFALEHVKSNQEKSQLCVVQPTDYTKYVVKDNKGKLWTVDLELRTCTCRKFDLDMLPCAHAIVVCRHTRVPKERLYSDYFTTQWLQTAYAPSIHPVPHPSSCVLPEHGLKQEYVPIVENLEKIALLVLSLVKHIQLANQVHHQLAKNLHSVDNVHAEDAGCLDIIFKHAQTWKQNHETFIL</sequence>
<name>A0AAD9X526_9ROSI</name>
<keyword evidence="1" id="KW-0479">Metal-binding</keyword>
<evidence type="ECO:0000256" key="2">
    <source>
        <dbReference type="ARBA" id="ARBA00022771"/>
    </source>
</evidence>
<proteinExistence type="predicted"/>
<dbReference type="InterPro" id="IPR006564">
    <property type="entry name" value="Znf_PMZ"/>
</dbReference>
<dbReference type="GO" id="GO:0008270">
    <property type="term" value="F:zinc ion binding"/>
    <property type="evidence" value="ECO:0007669"/>
    <property type="project" value="UniProtKB-KW"/>
</dbReference>
<protein>
    <recommendedName>
        <fullName evidence="5">SWIM-type domain-containing protein</fullName>
    </recommendedName>
</protein>
<dbReference type="Proteomes" id="UP001280121">
    <property type="component" value="Unassembled WGS sequence"/>
</dbReference>
<evidence type="ECO:0000256" key="3">
    <source>
        <dbReference type="ARBA" id="ARBA00022833"/>
    </source>
</evidence>
<reference evidence="6" key="1">
    <citation type="journal article" date="2023" name="Plant J.">
        <title>Genome sequences and population genomics provide insights into the demographic history, inbreeding, and mutation load of two 'living fossil' tree species of Dipteronia.</title>
        <authorList>
            <person name="Feng Y."/>
            <person name="Comes H.P."/>
            <person name="Chen J."/>
            <person name="Zhu S."/>
            <person name="Lu R."/>
            <person name="Zhang X."/>
            <person name="Li P."/>
            <person name="Qiu J."/>
            <person name="Olsen K.M."/>
            <person name="Qiu Y."/>
        </authorList>
    </citation>
    <scope>NUCLEOTIDE SEQUENCE</scope>
    <source>
        <strain evidence="6">KIB01</strain>
    </source>
</reference>